<reference evidence="1 2" key="1">
    <citation type="submission" date="2022-10" db="EMBL/GenBank/DDBJ databases">
        <title>Draft genome assembly of moderately radiation resistant bacterium Metabacillus halosaccharovorans.</title>
        <authorList>
            <person name="Pal S."/>
            <person name="Gopinathan A."/>
        </authorList>
    </citation>
    <scope>NUCLEOTIDE SEQUENCE [LARGE SCALE GENOMIC DNA]</scope>
    <source>
        <strain evidence="1 2">VITHBRA001</strain>
    </source>
</reference>
<evidence type="ECO:0000313" key="2">
    <source>
        <dbReference type="Proteomes" id="UP001526147"/>
    </source>
</evidence>
<keyword evidence="2" id="KW-1185">Reference proteome</keyword>
<dbReference type="RefSeq" id="WP_264144204.1">
    <property type="nucleotide sequence ID" value="NZ_JAOYEY010000048.1"/>
</dbReference>
<dbReference type="EMBL" id="JAOYEY010000048">
    <property type="protein sequence ID" value="MCV9887999.1"/>
    <property type="molecule type" value="Genomic_DNA"/>
</dbReference>
<proteinExistence type="predicted"/>
<comment type="caution">
    <text evidence="1">The sequence shown here is derived from an EMBL/GenBank/DDBJ whole genome shotgun (WGS) entry which is preliminary data.</text>
</comment>
<accession>A0ABT3DLQ7</accession>
<organism evidence="1 2">
    <name type="scientific">Metabacillus halosaccharovorans</name>
    <dbReference type="NCBI Taxonomy" id="930124"/>
    <lineage>
        <taxon>Bacteria</taxon>
        <taxon>Bacillati</taxon>
        <taxon>Bacillota</taxon>
        <taxon>Bacilli</taxon>
        <taxon>Bacillales</taxon>
        <taxon>Bacillaceae</taxon>
        <taxon>Metabacillus</taxon>
    </lineage>
</organism>
<sequence length="70" mass="8145">MTTYKRNLEAYNWGAASEENGLPLRYRAVIRLWGWNKKEQEGSLTVYEKDGQEIDVISQTDYLSLSTSRN</sequence>
<protein>
    <submittedName>
        <fullName evidence="1">Uncharacterized protein</fullName>
    </submittedName>
</protein>
<evidence type="ECO:0000313" key="1">
    <source>
        <dbReference type="EMBL" id="MCV9887999.1"/>
    </source>
</evidence>
<gene>
    <name evidence="1" type="ORF">OIH86_20335</name>
</gene>
<dbReference type="Proteomes" id="UP001526147">
    <property type="component" value="Unassembled WGS sequence"/>
</dbReference>
<name>A0ABT3DLQ7_9BACI</name>